<dbReference type="PATRIC" id="fig|28087.4.peg.3386"/>
<reference evidence="1 2" key="1">
    <citation type="submission" date="2015-11" db="EMBL/GenBank/DDBJ databases">
        <title>Genomic analysis of 38 Legionella species identifies large and diverse effector repertoires.</title>
        <authorList>
            <person name="Burstein D."/>
            <person name="Amaro F."/>
            <person name="Zusman T."/>
            <person name="Lifshitz Z."/>
            <person name="Cohen O."/>
            <person name="Gilbert J.A."/>
            <person name="Pupko T."/>
            <person name="Shuman H.A."/>
            <person name="Segal G."/>
        </authorList>
    </citation>
    <scope>NUCLEOTIDE SEQUENCE [LARGE SCALE GENOMIC DNA]</scope>
    <source>
        <strain evidence="1 2">Mt.St.Helens-4</strain>
    </source>
</reference>
<comment type="caution">
    <text evidence="1">The sequence shown here is derived from an EMBL/GenBank/DDBJ whole genome shotgun (WGS) entry which is preliminary data.</text>
</comment>
<organism evidence="1 2">
    <name type="scientific">Legionella sainthelensi</name>
    <dbReference type="NCBI Taxonomy" id="28087"/>
    <lineage>
        <taxon>Bacteria</taxon>
        <taxon>Pseudomonadati</taxon>
        <taxon>Pseudomonadota</taxon>
        <taxon>Gammaproteobacteria</taxon>
        <taxon>Legionellales</taxon>
        <taxon>Legionellaceae</taxon>
        <taxon>Legionella</taxon>
    </lineage>
</organism>
<name>A0A0W0YCL4_9GAMM</name>
<evidence type="ECO:0000313" key="1">
    <source>
        <dbReference type="EMBL" id="KTD54334.1"/>
    </source>
</evidence>
<dbReference type="Pfam" id="PF18632">
    <property type="entry name" value="DUF5630"/>
    <property type="match status" value="1"/>
</dbReference>
<evidence type="ECO:0000313" key="2">
    <source>
        <dbReference type="Proteomes" id="UP000054621"/>
    </source>
</evidence>
<dbReference type="STRING" id="28087.Lsai_3156"/>
<accession>A0A0W0YCL4</accession>
<protein>
    <submittedName>
        <fullName evidence="1">Ankyrin repeat protein</fullName>
    </submittedName>
</protein>
<dbReference type="NCBIfam" id="NF045533">
    <property type="entry name" value="T4SS_MesI"/>
    <property type="match status" value="1"/>
</dbReference>
<dbReference type="EMBL" id="LNYV01000037">
    <property type="protein sequence ID" value="KTD54334.1"/>
    <property type="molecule type" value="Genomic_DNA"/>
</dbReference>
<dbReference type="RefSeq" id="WP_027271634.1">
    <property type="nucleotide sequence ID" value="NZ_CAAAJE010000020.1"/>
</dbReference>
<dbReference type="InterPro" id="IPR040808">
    <property type="entry name" value="DUF5630"/>
</dbReference>
<proteinExistence type="predicted"/>
<sequence>MPGSMRDIEDLICEDGITDEVTLLLYKLKPIDLVMFKVTGSNTLKQQLECPELEPFWVNKFNKLRLENDHAFQFRNPESQSKADFYCGYVLYLAALKETKIKNNNKYNDYLIISLLQFNCFYAAQELLTHLIMNCKNNLKLENVNTLYDFLIQINSQLQQHQTPGCLLLANTYFYLAGFYQRLNLKRESIECYKSCWEQLHLAELLESTSEREIHNAYFGRGLMLSNALGLNTIAEIKDRCSQFNSELFTDAFRLAAEAKAEKTFNSKFKSSSSIDMEDTRPNNIPSRF</sequence>
<dbReference type="eggNOG" id="ENOG5032J7W">
    <property type="taxonomic scope" value="Bacteria"/>
</dbReference>
<dbReference type="OrthoDB" id="5649157at2"/>
<dbReference type="AlphaFoldDB" id="A0A0W0YCL4"/>
<gene>
    <name evidence="1" type="ORF">Lsai_3156</name>
</gene>
<dbReference type="Proteomes" id="UP000054621">
    <property type="component" value="Unassembled WGS sequence"/>
</dbReference>